<feature type="domain" description="RING-type" evidence="11">
    <location>
        <begin position="211"/>
        <end position="415"/>
    </location>
</feature>
<dbReference type="InterPro" id="IPR031127">
    <property type="entry name" value="E3_UB_ligase_RBR"/>
</dbReference>
<feature type="compositionally biased region" description="Low complexity" evidence="10">
    <location>
        <begin position="92"/>
        <end position="108"/>
    </location>
</feature>
<dbReference type="Pfam" id="PF01485">
    <property type="entry name" value="IBR"/>
    <property type="match status" value="2"/>
</dbReference>
<dbReference type="EC" id="2.3.2.31" evidence="2"/>
<evidence type="ECO:0000256" key="8">
    <source>
        <dbReference type="ARBA" id="ARBA00022833"/>
    </source>
</evidence>
<keyword evidence="9" id="KW-0175">Coiled coil</keyword>
<sequence length="724" mass="81742">MGFPSLLPSAAAHGLADAISRLPELSDAEYLREVLNQTNGTTEADVFQQLAEKASSLSIDLPPEVTPSSNTQQPSTTSGAPQSAATVTSQHARTASTGSNGTASTGLTLHHSTVIPATLTEPTKAVARPRSKTLGFSLYDKYLTQAGPALNQPKLPIPRPIPHPTGRQDRSTTRRMSNVRMTARRTLRKLTRRIAARLRLRRRRPESTSHTTVSCVCCREDFVEQDRDVVHTLPCGDIYCRDCLAVMISQSTVDEQEMPPRCCSQPVPSAIIKAVLHRDAQQKFLKAVVQYSTPFESRIFCPNASCGEFIPPRAKIDAKNPFVAVCKKCKTRACILCKRGAHWLDQDCPEDRELEAVLKMGEECRWRRCYKCRTLVELSEGCAHITCRCKAQFCYICGAVWDSKLGCPNFCNGEEELERRRVEEATRLAELEAEKQAAAAEELEKLEAERRTRESVAFKTLRVQQEAEMARFRAFERKARATTRTRYSEKKHALVQRYSDLLEKMEEHHSKAEQHLEDRQVEAEIELRSTLEQSDKNIAIKLKHMEAFCRGGPTASSSQADNESSAIVADSEMPPREVTPKHLEQLEQQYRIRDGMGQLHQSQINVLRERQAKRMKELLERQEKEMEALAEKKAEEIEGVAVEFTNEEEALAHVFAERKARLQRRWQLAIEILRVELGRLHDTRYGPMPLPEWPVDAEVKSGPHDHDEDPSLLPMVTEEAPPLV</sequence>
<evidence type="ECO:0000256" key="4">
    <source>
        <dbReference type="ARBA" id="ARBA00022723"/>
    </source>
</evidence>
<feature type="coiled-coil region" evidence="9">
    <location>
        <begin position="414"/>
        <end position="451"/>
    </location>
</feature>
<dbReference type="CDD" id="cd22584">
    <property type="entry name" value="Rcat_RBR_unk"/>
    <property type="match status" value="1"/>
</dbReference>
<evidence type="ECO:0000256" key="6">
    <source>
        <dbReference type="ARBA" id="ARBA00022771"/>
    </source>
</evidence>
<evidence type="ECO:0000256" key="7">
    <source>
        <dbReference type="ARBA" id="ARBA00022786"/>
    </source>
</evidence>
<name>A0AAN6S796_9PEZI</name>
<dbReference type="GO" id="GO:0061630">
    <property type="term" value="F:ubiquitin protein ligase activity"/>
    <property type="evidence" value="ECO:0007669"/>
    <property type="project" value="UniProtKB-EC"/>
</dbReference>
<dbReference type="PROSITE" id="PS51873">
    <property type="entry name" value="TRIAD"/>
    <property type="match status" value="1"/>
</dbReference>
<keyword evidence="5" id="KW-0677">Repeat</keyword>
<feature type="region of interest" description="Disordered" evidence="10">
    <location>
        <begin position="61"/>
        <end position="108"/>
    </location>
</feature>
<dbReference type="CDD" id="cd20335">
    <property type="entry name" value="BRcat_RBR"/>
    <property type="match status" value="1"/>
</dbReference>
<gene>
    <name evidence="12" type="ORF">QBC46DRAFT_351684</name>
</gene>
<evidence type="ECO:0000256" key="2">
    <source>
        <dbReference type="ARBA" id="ARBA00012251"/>
    </source>
</evidence>
<dbReference type="SUPFAM" id="SSF57850">
    <property type="entry name" value="RING/U-box"/>
    <property type="match status" value="2"/>
</dbReference>
<comment type="caution">
    <text evidence="12">The sequence shown here is derived from an EMBL/GenBank/DDBJ whole genome shotgun (WGS) entry which is preliminary data.</text>
</comment>
<evidence type="ECO:0000256" key="1">
    <source>
        <dbReference type="ARBA" id="ARBA00001798"/>
    </source>
</evidence>
<evidence type="ECO:0000256" key="9">
    <source>
        <dbReference type="SAM" id="Coils"/>
    </source>
</evidence>
<feature type="compositionally biased region" description="Polar residues" evidence="10">
    <location>
        <begin position="554"/>
        <end position="565"/>
    </location>
</feature>
<dbReference type="GO" id="GO:0016567">
    <property type="term" value="P:protein ubiquitination"/>
    <property type="evidence" value="ECO:0007669"/>
    <property type="project" value="InterPro"/>
</dbReference>
<comment type="catalytic activity">
    <reaction evidence="1">
        <text>[E2 ubiquitin-conjugating enzyme]-S-ubiquitinyl-L-cysteine + [acceptor protein]-L-lysine = [E2 ubiquitin-conjugating enzyme]-L-cysteine + [acceptor protein]-N(6)-ubiquitinyl-L-lysine.</text>
        <dbReference type="EC" id="2.3.2.31"/>
    </reaction>
</comment>
<dbReference type="AlphaFoldDB" id="A0AAN6S796"/>
<accession>A0AAN6S796</accession>
<dbReference type="GO" id="GO:0008270">
    <property type="term" value="F:zinc ion binding"/>
    <property type="evidence" value="ECO:0007669"/>
    <property type="project" value="UniProtKB-KW"/>
</dbReference>
<evidence type="ECO:0000256" key="3">
    <source>
        <dbReference type="ARBA" id="ARBA00022679"/>
    </source>
</evidence>
<feature type="compositionally biased region" description="Basic and acidic residues" evidence="10">
    <location>
        <begin position="699"/>
        <end position="709"/>
    </location>
</feature>
<keyword evidence="7" id="KW-0833">Ubl conjugation pathway</keyword>
<feature type="coiled-coil region" evidence="9">
    <location>
        <begin position="495"/>
        <end position="522"/>
    </location>
</feature>
<keyword evidence="3" id="KW-0808">Transferase</keyword>
<dbReference type="InterPro" id="IPR044066">
    <property type="entry name" value="TRIAD_supradom"/>
</dbReference>
<keyword evidence="8" id="KW-0862">Zinc</keyword>
<dbReference type="PANTHER" id="PTHR11685">
    <property type="entry name" value="RBR FAMILY RING FINGER AND IBR DOMAIN-CONTAINING"/>
    <property type="match status" value="1"/>
</dbReference>
<proteinExistence type="predicted"/>
<feature type="compositionally biased region" description="Low complexity" evidence="10">
    <location>
        <begin position="66"/>
        <end position="78"/>
    </location>
</feature>
<organism evidence="12 13">
    <name type="scientific">Diplogelasinospora grovesii</name>
    <dbReference type="NCBI Taxonomy" id="303347"/>
    <lineage>
        <taxon>Eukaryota</taxon>
        <taxon>Fungi</taxon>
        <taxon>Dikarya</taxon>
        <taxon>Ascomycota</taxon>
        <taxon>Pezizomycotina</taxon>
        <taxon>Sordariomycetes</taxon>
        <taxon>Sordariomycetidae</taxon>
        <taxon>Sordariales</taxon>
        <taxon>Diplogelasinosporaceae</taxon>
        <taxon>Diplogelasinospora</taxon>
    </lineage>
</organism>
<keyword evidence="4" id="KW-0479">Metal-binding</keyword>
<feature type="region of interest" description="Disordered" evidence="10">
    <location>
        <begin position="552"/>
        <end position="578"/>
    </location>
</feature>
<evidence type="ECO:0000259" key="11">
    <source>
        <dbReference type="PROSITE" id="PS51873"/>
    </source>
</evidence>
<feature type="region of interest" description="Disordered" evidence="10">
    <location>
        <begin position="149"/>
        <end position="177"/>
    </location>
</feature>
<evidence type="ECO:0000313" key="12">
    <source>
        <dbReference type="EMBL" id="KAK3943084.1"/>
    </source>
</evidence>
<feature type="coiled-coil region" evidence="9">
    <location>
        <begin position="605"/>
        <end position="639"/>
    </location>
</feature>
<keyword evidence="6" id="KW-0863">Zinc-finger</keyword>
<feature type="compositionally biased region" description="Polar residues" evidence="10">
    <location>
        <begin position="79"/>
        <end position="91"/>
    </location>
</feature>
<evidence type="ECO:0000256" key="10">
    <source>
        <dbReference type="SAM" id="MobiDB-lite"/>
    </source>
</evidence>
<protein>
    <recommendedName>
        <fullName evidence="2">RBR-type E3 ubiquitin transferase</fullName>
        <ecNumber evidence="2">2.3.2.31</ecNumber>
    </recommendedName>
</protein>
<evidence type="ECO:0000313" key="13">
    <source>
        <dbReference type="Proteomes" id="UP001303473"/>
    </source>
</evidence>
<dbReference type="Gene3D" id="1.20.120.1750">
    <property type="match status" value="1"/>
</dbReference>
<dbReference type="InterPro" id="IPR002867">
    <property type="entry name" value="IBR_dom"/>
</dbReference>
<dbReference type="Proteomes" id="UP001303473">
    <property type="component" value="Unassembled WGS sequence"/>
</dbReference>
<dbReference type="EMBL" id="MU853768">
    <property type="protein sequence ID" value="KAK3943084.1"/>
    <property type="molecule type" value="Genomic_DNA"/>
</dbReference>
<keyword evidence="13" id="KW-1185">Reference proteome</keyword>
<feature type="region of interest" description="Disordered" evidence="10">
    <location>
        <begin position="699"/>
        <end position="724"/>
    </location>
</feature>
<reference evidence="13" key="1">
    <citation type="journal article" date="2023" name="Mol. Phylogenet. Evol.">
        <title>Genome-scale phylogeny and comparative genomics of the fungal order Sordariales.</title>
        <authorList>
            <person name="Hensen N."/>
            <person name="Bonometti L."/>
            <person name="Westerberg I."/>
            <person name="Brannstrom I.O."/>
            <person name="Guillou S."/>
            <person name="Cros-Aarteil S."/>
            <person name="Calhoun S."/>
            <person name="Haridas S."/>
            <person name="Kuo A."/>
            <person name="Mondo S."/>
            <person name="Pangilinan J."/>
            <person name="Riley R."/>
            <person name="LaButti K."/>
            <person name="Andreopoulos B."/>
            <person name="Lipzen A."/>
            <person name="Chen C."/>
            <person name="Yan M."/>
            <person name="Daum C."/>
            <person name="Ng V."/>
            <person name="Clum A."/>
            <person name="Steindorff A."/>
            <person name="Ohm R.A."/>
            <person name="Martin F."/>
            <person name="Silar P."/>
            <person name="Natvig D.O."/>
            <person name="Lalanne C."/>
            <person name="Gautier V."/>
            <person name="Ament-Velasquez S.L."/>
            <person name="Kruys A."/>
            <person name="Hutchinson M.I."/>
            <person name="Powell A.J."/>
            <person name="Barry K."/>
            <person name="Miller A.N."/>
            <person name="Grigoriev I.V."/>
            <person name="Debuchy R."/>
            <person name="Gladieux P."/>
            <person name="Hiltunen Thoren M."/>
            <person name="Johannesson H."/>
        </authorList>
    </citation>
    <scope>NUCLEOTIDE SEQUENCE [LARGE SCALE GENOMIC DNA]</scope>
    <source>
        <strain evidence="13">CBS 340.73</strain>
    </source>
</reference>
<evidence type="ECO:0000256" key="5">
    <source>
        <dbReference type="ARBA" id="ARBA00022737"/>
    </source>
</evidence>